<gene>
    <name evidence="2" type="ORF">DD237_000893</name>
    <name evidence="1" type="ORF">DD238_001925</name>
</gene>
<name>A0A3M6VSI2_9STRA</name>
<dbReference type="VEuPathDB" id="FungiDB:DD237_000893"/>
<protein>
    <submittedName>
        <fullName evidence="1">Uncharacterized protein</fullName>
    </submittedName>
</protein>
<evidence type="ECO:0000313" key="1">
    <source>
        <dbReference type="EMBL" id="RMX69093.1"/>
    </source>
</evidence>
<dbReference type="InterPro" id="IPR027850">
    <property type="entry name" value="DUF4504"/>
</dbReference>
<dbReference type="Proteomes" id="UP000286097">
    <property type="component" value="Unassembled WGS sequence"/>
</dbReference>
<dbReference type="EMBL" id="QLLG01000037">
    <property type="protein sequence ID" value="RMX69093.1"/>
    <property type="molecule type" value="Genomic_DNA"/>
</dbReference>
<organism evidence="1 3">
    <name type="scientific">Peronospora effusa</name>
    <dbReference type="NCBI Taxonomy" id="542832"/>
    <lineage>
        <taxon>Eukaryota</taxon>
        <taxon>Sar</taxon>
        <taxon>Stramenopiles</taxon>
        <taxon>Oomycota</taxon>
        <taxon>Peronosporomycetes</taxon>
        <taxon>Peronosporales</taxon>
        <taxon>Peronosporaceae</taxon>
        <taxon>Peronospora</taxon>
    </lineage>
</organism>
<accession>A0A3M6VSI2</accession>
<proteinExistence type="predicted"/>
<dbReference type="Pfam" id="PF14953">
    <property type="entry name" value="DUF4504"/>
    <property type="match status" value="1"/>
</dbReference>
<reference evidence="3 4" key="1">
    <citation type="submission" date="2018-06" db="EMBL/GenBank/DDBJ databases">
        <title>Comparative genomics of downy mildews reveals potential adaptations to biotrophy.</title>
        <authorList>
            <person name="Fletcher K."/>
            <person name="Klosterman S.J."/>
            <person name="Derevnina L."/>
            <person name="Martin F."/>
            <person name="Koike S."/>
            <person name="Reyes Chin-Wo S."/>
            <person name="Mou B."/>
            <person name="Michelmore R."/>
        </authorList>
    </citation>
    <scope>NUCLEOTIDE SEQUENCE [LARGE SCALE GENOMIC DNA]</scope>
    <source>
        <strain evidence="2 4">R13</strain>
        <strain evidence="1 3">R14</strain>
    </source>
</reference>
<dbReference type="PANTHER" id="PTHR31366">
    <property type="entry name" value="UPF0739 PROTEIN C1ORF74"/>
    <property type="match status" value="1"/>
</dbReference>
<sequence>MSSPLYSKALNVLLGFEHEIRAFLIVSDQYHLFQSNWWLSHAPRRRKSAGIYDVSWPTNAQLFLQTQRLYAQLTRRRRRSQDTCMKRKHKKGQLSIHQVHVLLQDLMPVVVGLRPSCLVDSCALTKELAQLLLDSFVTENVSSLQQQCFFDPIQVRAILLDGNIFFVNVEAFVREKMVQLATGLSEDMYVDVSASLSLPRLICNSLESGKERLKVFADWIVFACRSLLTSTYSRVLDWKRPSTLNATALAGILLCYPCVYDIFEDNKMTKEDDWCEQENSLAMCPLYLFQIKALIPTEQMEIALQEFSVPQHLLDHDLENEARLHPLVKILQAHCKLKLQRAIRQSCLVSTHVQPQVHVNSKMLHRVAL</sequence>
<dbReference type="AlphaFoldDB" id="A0A3M6VSI2"/>
<dbReference type="PANTHER" id="PTHR31366:SF2">
    <property type="entry name" value="UPF0739 PROTEIN C1ORF74"/>
    <property type="match status" value="1"/>
</dbReference>
<dbReference type="EMBL" id="QKXF01000022">
    <property type="protein sequence ID" value="RQM18699.1"/>
    <property type="molecule type" value="Genomic_DNA"/>
</dbReference>
<evidence type="ECO:0000313" key="3">
    <source>
        <dbReference type="Proteomes" id="UP000282087"/>
    </source>
</evidence>
<evidence type="ECO:0000313" key="2">
    <source>
        <dbReference type="EMBL" id="RQM18699.1"/>
    </source>
</evidence>
<keyword evidence="3" id="KW-1185">Reference proteome</keyword>
<evidence type="ECO:0000313" key="4">
    <source>
        <dbReference type="Proteomes" id="UP000286097"/>
    </source>
</evidence>
<comment type="caution">
    <text evidence="1">The sequence shown here is derived from an EMBL/GenBank/DDBJ whole genome shotgun (WGS) entry which is preliminary data.</text>
</comment>
<dbReference type="Proteomes" id="UP000282087">
    <property type="component" value="Unassembled WGS sequence"/>
</dbReference>